<evidence type="ECO:0000256" key="1">
    <source>
        <dbReference type="SAM" id="SignalP"/>
    </source>
</evidence>
<feature type="signal peptide" evidence="1">
    <location>
        <begin position="1"/>
        <end position="21"/>
    </location>
</feature>
<sequence>MRRTTALAAAAAILASSAAFARPMPMPQGYYVIRWDNTGVCQIWNTNLQQQPVHFLSDYKVVSKPVPTFTEAAAIQEKMRVSRACTF</sequence>
<organism evidence="2 3">
    <name type="scientific">Bradyrhizobium erythrophlei</name>
    <dbReference type="NCBI Taxonomy" id="1437360"/>
    <lineage>
        <taxon>Bacteria</taxon>
        <taxon>Pseudomonadati</taxon>
        <taxon>Pseudomonadota</taxon>
        <taxon>Alphaproteobacteria</taxon>
        <taxon>Hyphomicrobiales</taxon>
        <taxon>Nitrobacteraceae</taxon>
        <taxon>Bradyrhizobium</taxon>
    </lineage>
</organism>
<dbReference type="Proteomes" id="UP000184096">
    <property type="component" value="Chromosome I"/>
</dbReference>
<reference evidence="3" key="1">
    <citation type="submission" date="2016-11" db="EMBL/GenBank/DDBJ databases">
        <authorList>
            <person name="Varghese N."/>
            <person name="Submissions S."/>
        </authorList>
    </citation>
    <scope>NUCLEOTIDE SEQUENCE [LARGE SCALE GENOMIC DNA]</scope>
    <source>
        <strain evidence="3">GAS401</strain>
    </source>
</reference>
<evidence type="ECO:0000313" key="3">
    <source>
        <dbReference type="Proteomes" id="UP000184096"/>
    </source>
</evidence>
<keyword evidence="3" id="KW-1185">Reference proteome</keyword>
<name>A0A1M7UA32_9BRAD</name>
<dbReference type="AlphaFoldDB" id="A0A1M7UA32"/>
<feature type="chain" id="PRO_5012319807" evidence="1">
    <location>
        <begin position="22"/>
        <end position="87"/>
    </location>
</feature>
<keyword evidence="1" id="KW-0732">Signal</keyword>
<dbReference type="OrthoDB" id="8242834at2"/>
<proteinExistence type="predicted"/>
<gene>
    <name evidence="2" type="ORF">SAMN05444170_4124</name>
</gene>
<evidence type="ECO:0000313" key="2">
    <source>
        <dbReference type="EMBL" id="SHN79785.1"/>
    </source>
</evidence>
<protein>
    <submittedName>
        <fullName evidence="2">Uncharacterized protein</fullName>
    </submittedName>
</protein>
<accession>A0A1M7UA32</accession>
<dbReference type="RefSeq" id="WP_072820525.1">
    <property type="nucleotide sequence ID" value="NZ_LT670849.1"/>
</dbReference>
<dbReference type="EMBL" id="LT670849">
    <property type="protein sequence ID" value="SHN79785.1"/>
    <property type="molecule type" value="Genomic_DNA"/>
</dbReference>